<feature type="chain" id="PRO_5035894151" evidence="1">
    <location>
        <begin position="27"/>
        <end position="121"/>
    </location>
</feature>
<feature type="signal peptide" evidence="1">
    <location>
        <begin position="1"/>
        <end position="26"/>
    </location>
</feature>
<proteinExistence type="predicted"/>
<comment type="caution">
    <text evidence="2">The sequence shown here is derived from an EMBL/GenBank/DDBJ whole genome shotgun (WGS) entry which is preliminary data.</text>
</comment>
<dbReference type="EMBL" id="CM035419">
    <property type="protein sequence ID" value="KAH7414943.1"/>
    <property type="molecule type" value="Genomic_DNA"/>
</dbReference>
<gene>
    <name evidence="2" type="ORF">KP509_14G019900</name>
</gene>
<evidence type="ECO:0000313" key="3">
    <source>
        <dbReference type="Proteomes" id="UP000825935"/>
    </source>
</evidence>
<dbReference type="Proteomes" id="UP000825935">
    <property type="component" value="Chromosome 14"/>
</dbReference>
<keyword evidence="1" id="KW-0732">Signal</keyword>
<accession>A0A8T2TB38</accession>
<name>A0A8T2TB38_CERRI</name>
<organism evidence="2 3">
    <name type="scientific">Ceratopteris richardii</name>
    <name type="common">Triangle waterfern</name>
    <dbReference type="NCBI Taxonomy" id="49495"/>
    <lineage>
        <taxon>Eukaryota</taxon>
        <taxon>Viridiplantae</taxon>
        <taxon>Streptophyta</taxon>
        <taxon>Embryophyta</taxon>
        <taxon>Tracheophyta</taxon>
        <taxon>Polypodiopsida</taxon>
        <taxon>Polypodiidae</taxon>
        <taxon>Polypodiales</taxon>
        <taxon>Pteridineae</taxon>
        <taxon>Pteridaceae</taxon>
        <taxon>Parkerioideae</taxon>
        <taxon>Ceratopteris</taxon>
    </lineage>
</organism>
<reference evidence="2" key="1">
    <citation type="submission" date="2021-08" db="EMBL/GenBank/DDBJ databases">
        <title>WGS assembly of Ceratopteris richardii.</title>
        <authorList>
            <person name="Marchant D.B."/>
            <person name="Chen G."/>
            <person name="Jenkins J."/>
            <person name="Shu S."/>
            <person name="Leebens-Mack J."/>
            <person name="Grimwood J."/>
            <person name="Schmutz J."/>
            <person name="Soltis P."/>
            <person name="Soltis D."/>
            <person name="Chen Z.-H."/>
        </authorList>
    </citation>
    <scope>NUCLEOTIDE SEQUENCE</scope>
    <source>
        <strain evidence="2">Whitten #5841</strain>
        <tissue evidence="2">Leaf</tissue>
    </source>
</reference>
<keyword evidence="3" id="KW-1185">Reference proteome</keyword>
<evidence type="ECO:0000256" key="1">
    <source>
        <dbReference type="SAM" id="SignalP"/>
    </source>
</evidence>
<protein>
    <submittedName>
        <fullName evidence="2">Uncharacterized protein</fullName>
    </submittedName>
</protein>
<evidence type="ECO:0000313" key="2">
    <source>
        <dbReference type="EMBL" id="KAH7414943.1"/>
    </source>
</evidence>
<dbReference type="AlphaFoldDB" id="A0A8T2TB38"/>
<sequence length="121" mass="13167">MARYHVALTALICALVLSEGTGLAEANCKVKNESGKKMMIIPVDVDINIEVDVNATVELPSTQQKCYFMNPDTGNKTGPVTLKDNRTYICRDGEVEGTIDMYLAVSVLGILKLTVKVFVSL</sequence>